<feature type="domain" description="Smr" evidence="10">
    <location>
        <begin position="725"/>
        <end position="800"/>
    </location>
</feature>
<keyword evidence="6 7" id="KW-0238">DNA-binding</keyword>
<comment type="function">
    <text evidence="7">Endonuclease that is involved in the suppression of homologous recombination and thus may have a key role in the control of bacterial genetic diversity.</text>
</comment>
<dbReference type="PROSITE" id="PS50828">
    <property type="entry name" value="SMR"/>
    <property type="match status" value="1"/>
</dbReference>
<dbReference type="InterPro" id="IPR046893">
    <property type="entry name" value="MSSS"/>
</dbReference>
<organism evidence="11 12">
    <name type="scientific">Marivirga aurantiaca</name>
    <dbReference type="NCBI Taxonomy" id="2802615"/>
    <lineage>
        <taxon>Bacteria</taxon>
        <taxon>Pseudomonadati</taxon>
        <taxon>Bacteroidota</taxon>
        <taxon>Cytophagia</taxon>
        <taxon>Cytophagales</taxon>
        <taxon>Marivirgaceae</taxon>
        <taxon>Marivirga</taxon>
    </lineage>
</organism>
<evidence type="ECO:0000256" key="3">
    <source>
        <dbReference type="ARBA" id="ARBA00022801"/>
    </source>
</evidence>
<dbReference type="HAMAP" id="MF_00092">
    <property type="entry name" value="MutS2"/>
    <property type="match status" value="1"/>
</dbReference>
<dbReference type="Pfam" id="PF20297">
    <property type="entry name" value="MSSS"/>
    <property type="match status" value="1"/>
</dbReference>
<dbReference type="InterPro" id="IPR036063">
    <property type="entry name" value="Smr_dom_sf"/>
</dbReference>
<evidence type="ECO:0000256" key="2">
    <source>
        <dbReference type="ARBA" id="ARBA00022741"/>
    </source>
</evidence>
<dbReference type="GO" id="GO:0005524">
    <property type="term" value="F:ATP binding"/>
    <property type="evidence" value="ECO:0007669"/>
    <property type="project" value="UniProtKB-UniRule"/>
</dbReference>
<keyword evidence="5 7" id="KW-0694">RNA-binding</keyword>
<evidence type="ECO:0000256" key="6">
    <source>
        <dbReference type="ARBA" id="ARBA00023125"/>
    </source>
</evidence>
<keyword evidence="2 7" id="KW-0547">Nucleotide-binding</keyword>
<dbReference type="GO" id="GO:0140664">
    <property type="term" value="F:ATP-dependent DNA damage sensor activity"/>
    <property type="evidence" value="ECO:0007669"/>
    <property type="project" value="InterPro"/>
</dbReference>
<dbReference type="EMBL" id="JAEQBW010000001">
    <property type="protein sequence ID" value="MBK6264149.1"/>
    <property type="molecule type" value="Genomic_DNA"/>
</dbReference>
<feature type="binding site" evidence="7">
    <location>
        <begin position="342"/>
        <end position="349"/>
    </location>
    <ligand>
        <name>ATP</name>
        <dbReference type="ChEBI" id="CHEBI:30616"/>
    </ligand>
</feature>
<dbReference type="GO" id="GO:0006298">
    <property type="term" value="P:mismatch repair"/>
    <property type="evidence" value="ECO:0007669"/>
    <property type="project" value="InterPro"/>
</dbReference>
<dbReference type="PIRSF" id="PIRSF005814">
    <property type="entry name" value="MutS_YshD"/>
    <property type="match status" value="1"/>
</dbReference>
<dbReference type="InterPro" id="IPR000432">
    <property type="entry name" value="DNA_mismatch_repair_MutS_C"/>
</dbReference>
<evidence type="ECO:0000256" key="1">
    <source>
        <dbReference type="ARBA" id="ARBA00022730"/>
    </source>
</evidence>
<dbReference type="SUPFAM" id="SSF52540">
    <property type="entry name" value="P-loop containing nucleoside triphosphate hydrolases"/>
    <property type="match status" value="1"/>
</dbReference>
<dbReference type="GO" id="GO:0004519">
    <property type="term" value="F:endonuclease activity"/>
    <property type="evidence" value="ECO:0007669"/>
    <property type="project" value="UniProtKB-UniRule"/>
</dbReference>
<evidence type="ECO:0000256" key="8">
    <source>
        <dbReference type="SAM" id="Coils"/>
    </source>
</evidence>
<evidence type="ECO:0000313" key="11">
    <source>
        <dbReference type="EMBL" id="MBK6264149.1"/>
    </source>
</evidence>
<dbReference type="NCBIfam" id="TIGR01069">
    <property type="entry name" value="mutS2"/>
    <property type="match status" value="1"/>
</dbReference>
<comment type="function">
    <text evidence="7">Acts as a ribosome collision sensor, splitting the ribosome into its 2 subunits. Detects stalled/collided 70S ribosomes which it binds and splits by an ATP-hydrolysis driven conformational change. Acts upstream of the ribosome quality control system (RQC), a ribosome-associated complex that mediates the extraction of incompletely synthesized nascent chains from stalled ribosomes and their subsequent degradation. Probably generates substrates for RQC.</text>
</comment>
<accession>A0A934WW43</accession>
<evidence type="ECO:0000259" key="10">
    <source>
        <dbReference type="PROSITE" id="PS50828"/>
    </source>
</evidence>
<gene>
    <name evidence="7" type="primary">mutS2</name>
    <name evidence="7" type="synonym">rqcU</name>
    <name evidence="11" type="ORF">JKA74_03795</name>
</gene>
<dbReference type="InterPro" id="IPR005747">
    <property type="entry name" value="MutS2"/>
</dbReference>
<dbReference type="Pfam" id="PF00488">
    <property type="entry name" value="MutS_V"/>
    <property type="match status" value="1"/>
</dbReference>
<dbReference type="GO" id="GO:0030983">
    <property type="term" value="F:mismatched DNA binding"/>
    <property type="evidence" value="ECO:0007669"/>
    <property type="project" value="InterPro"/>
</dbReference>
<dbReference type="PANTHER" id="PTHR48466:SF2">
    <property type="entry name" value="OS10G0509000 PROTEIN"/>
    <property type="match status" value="1"/>
</dbReference>
<dbReference type="SMART" id="SM00533">
    <property type="entry name" value="MUTSd"/>
    <property type="match status" value="1"/>
</dbReference>
<evidence type="ECO:0000256" key="5">
    <source>
        <dbReference type="ARBA" id="ARBA00022884"/>
    </source>
</evidence>
<dbReference type="GO" id="GO:0016887">
    <property type="term" value="F:ATP hydrolysis activity"/>
    <property type="evidence" value="ECO:0007669"/>
    <property type="project" value="InterPro"/>
</dbReference>
<keyword evidence="7 11" id="KW-0255">Endonuclease</keyword>
<keyword evidence="8" id="KW-0175">Coiled coil</keyword>
<feature type="coiled-coil region" evidence="8">
    <location>
        <begin position="523"/>
        <end position="614"/>
    </location>
</feature>
<keyword evidence="12" id="KW-1185">Reference proteome</keyword>
<sequence>MILPVDFEQRIGFDKIRTYIKEACISTLGQQVADKMAFLSNFDKVNHLLIQTHEFKNILQSGEYFPSGNFIDVSPFLKRTKVGNTFLTEEEFFDLKLSLKTILACISFFDEYEEDYPTLFQLRKSVELDESLYKAIDEKIDERGELRNNASSELQEIRTRIFKVQAQLRRTTEQIYRQASQNGFTPEDASVTIRDGRLVIPVLAEYKRRIKGFIHDQSATGQTVYIEPSEALEMNNEVRELQYEERREIVRILTALTNKVRPELPNLEKAYRFLGIVDFIRAKARFSMQISAYMPIVENKRILHFKKAEHPLLKLSLAESGKKVTPLNIHLNADKRILIISGPNAGGKSVALKSVGLLQYMLQCGLLIPVQPDSTCGIFQRLFIDIGDQQSIENDLSTYSSHLQNMKNFLQEGNKQTLFLIDEFGTGTEPRFGGAIAESILERLYSMKAFGVITTHYDNIKNFAQTHPNVENGAMKFDERHLEPLYELEIGKPGSSFALEVAEKMGIPHELIEAAKGKIGQERVNYDKLLNDLGKEKRQLEQKLREIQKKEITLDKSSKDYEELNAFINEQKKSIIIEAKQEAKSILKEANKRVEQAIREIKESQADKVKTQQAREQLRSFESKVELTPHEKQKTKSAPKDIYKPAKGDIKAGDFVQIKGQDTIGEVLSVGTREAEIMLGDLKSKIKLNRLERMSKNAVKKELKKSYSGSSTGMIERSTNFRQQLDVRGKRAEEAISLVDKFIDDALVLGYPEVSILHGRGDGILRKFIRDYLRQYNYVKSLKNEHEERGGDGITLVELG</sequence>
<comment type="caution">
    <text evidence="11">The sequence shown here is derived from an EMBL/GenBank/DDBJ whole genome shotgun (WGS) entry which is preliminary data.</text>
</comment>
<evidence type="ECO:0000313" key="12">
    <source>
        <dbReference type="Proteomes" id="UP000611723"/>
    </source>
</evidence>
<reference evidence="11" key="1">
    <citation type="submission" date="2021-01" db="EMBL/GenBank/DDBJ databases">
        <title>Marivirga aurantiaca sp. nov., isolated from intertidal surface sediments.</title>
        <authorList>
            <person name="Zhang M."/>
        </authorList>
    </citation>
    <scope>NUCLEOTIDE SEQUENCE</scope>
    <source>
        <strain evidence="11">S37H4</strain>
    </source>
</reference>
<name>A0A934WW43_9BACT</name>
<dbReference type="InterPro" id="IPR007696">
    <property type="entry name" value="DNA_mismatch_repair_MutS_core"/>
</dbReference>
<keyword evidence="7" id="KW-0540">Nuclease</keyword>
<dbReference type="InterPro" id="IPR002625">
    <property type="entry name" value="Smr_dom"/>
</dbReference>
<dbReference type="Proteomes" id="UP000611723">
    <property type="component" value="Unassembled WGS sequence"/>
</dbReference>
<dbReference type="Pfam" id="PF01713">
    <property type="entry name" value="Smr"/>
    <property type="match status" value="1"/>
</dbReference>
<dbReference type="GO" id="GO:0045910">
    <property type="term" value="P:negative regulation of DNA recombination"/>
    <property type="evidence" value="ECO:0007669"/>
    <property type="project" value="InterPro"/>
</dbReference>
<dbReference type="SMART" id="SM00463">
    <property type="entry name" value="SMR"/>
    <property type="match status" value="1"/>
</dbReference>
<dbReference type="EC" id="3.1.-.-" evidence="7"/>
<dbReference type="GO" id="GO:0072344">
    <property type="term" value="P:rescue of stalled ribosome"/>
    <property type="evidence" value="ECO:0007669"/>
    <property type="project" value="UniProtKB-UniRule"/>
</dbReference>
<dbReference type="GO" id="GO:0019843">
    <property type="term" value="F:rRNA binding"/>
    <property type="evidence" value="ECO:0007669"/>
    <property type="project" value="UniProtKB-UniRule"/>
</dbReference>
<dbReference type="GO" id="GO:0043023">
    <property type="term" value="F:ribosomal large subunit binding"/>
    <property type="evidence" value="ECO:0007669"/>
    <property type="project" value="UniProtKB-UniRule"/>
</dbReference>
<protein>
    <recommendedName>
        <fullName evidence="7">Endonuclease MutS2</fullName>
        <ecNumber evidence="7">3.1.-.-</ecNumber>
    </recommendedName>
    <alternativeName>
        <fullName evidence="7">Ribosome-associated protein quality control-upstream factor</fullName>
        <shortName evidence="7">RQC-upstream factor</shortName>
        <shortName evidence="7">RqcU</shortName>
        <ecNumber evidence="7">3.6.4.-</ecNumber>
    </alternativeName>
</protein>
<evidence type="ECO:0000256" key="9">
    <source>
        <dbReference type="SAM" id="MobiDB-lite"/>
    </source>
</evidence>
<dbReference type="InterPro" id="IPR045076">
    <property type="entry name" value="MutS"/>
</dbReference>
<dbReference type="Gene3D" id="3.30.1370.110">
    <property type="match status" value="1"/>
</dbReference>
<keyword evidence="4 7" id="KW-0067">ATP-binding</keyword>
<keyword evidence="1 7" id="KW-0699">rRNA-binding</keyword>
<dbReference type="SUPFAM" id="SSF160443">
    <property type="entry name" value="SMR domain-like"/>
    <property type="match status" value="1"/>
</dbReference>
<dbReference type="Gene3D" id="3.40.50.300">
    <property type="entry name" value="P-loop containing nucleotide triphosphate hydrolases"/>
    <property type="match status" value="1"/>
</dbReference>
<dbReference type="EC" id="3.6.4.-" evidence="7"/>
<dbReference type="AlphaFoldDB" id="A0A934WW43"/>
<dbReference type="PANTHER" id="PTHR48466">
    <property type="entry name" value="OS10G0509000 PROTEIN-RELATED"/>
    <property type="match status" value="1"/>
</dbReference>
<evidence type="ECO:0000256" key="7">
    <source>
        <dbReference type="HAMAP-Rule" id="MF_00092"/>
    </source>
</evidence>
<dbReference type="SUPFAM" id="SSF48334">
    <property type="entry name" value="DNA repair protein MutS, domain III"/>
    <property type="match status" value="1"/>
</dbReference>
<dbReference type="FunFam" id="3.40.50.300:FF:001531">
    <property type="entry name" value="Endonuclease MutS2"/>
    <property type="match status" value="1"/>
</dbReference>
<keyword evidence="3 7" id="KW-0378">Hydrolase</keyword>
<dbReference type="RefSeq" id="WP_201429822.1">
    <property type="nucleotide sequence ID" value="NZ_JAEQBW010000001.1"/>
</dbReference>
<dbReference type="InterPro" id="IPR027417">
    <property type="entry name" value="P-loop_NTPase"/>
</dbReference>
<comment type="subunit">
    <text evidence="7">Homodimer. Binds to stalled ribosomes, contacting rRNA.</text>
</comment>
<evidence type="ECO:0000256" key="4">
    <source>
        <dbReference type="ARBA" id="ARBA00022840"/>
    </source>
</evidence>
<dbReference type="SMART" id="SM00534">
    <property type="entry name" value="MUTSac"/>
    <property type="match status" value="1"/>
</dbReference>
<feature type="region of interest" description="Disordered" evidence="9">
    <location>
        <begin position="625"/>
        <end position="644"/>
    </location>
</feature>
<dbReference type="InterPro" id="IPR036187">
    <property type="entry name" value="DNA_mismatch_repair_MutS_sf"/>
</dbReference>
<proteinExistence type="inferred from homology"/>
<comment type="similarity">
    <text evidence="7">Belongs to the DNA mismatch repair MutS family. MutS2 subfamily.</text>
</comment>